<dbReference type="GO" id="GO:0008206">
    <property type="term" value="P:bile acid metabolic process"/>
    <property type="evidence" value="ECO:0007669"/>
    <property type="project" value="UniProtKB-ARBA"/>
</dbReference>
<dbReference type="NCBIfam" id="NF005559">
    <property type="entry name" value="PRK07231.1"/>
    <property type="match status" value="1"/>
</dbReference>
<proteinExistence type="inferred from homology"/>
<dbReference type="Pfam" id="PF13561">
    <property type="entry name" value="adh_short_C2"/>
    <property type="match status" value="1"/>
</dbReference>
<dbReference type="RefSeq" id="WP_006718301.1">
    <property type="nucleotide sequence ID" value="NZ_CP007032.1"/>
</dbReference>
<accession>W0EDE3</accession>
<name>W0EDE3_9FIRM</name>
<keyword evidence="2" id="KW-0560">Oxidoreductase</keyword>
<evidence type="ECO:0000256" key="1">
    <source>
        <dbReference type="ARBA" id="ARBA00006484"/>
    </source>
</evidence>
<reference evidence="4 5" key="1">
    <citation type="submission" date="2013-12" db="EMBL/GenBank/DDBJ databases">
        <authorList>
            <consortium name="DOE Joint Genome Institute"/>
            <person name="Smidt H."/>
            <person name="Huntemann M."/>
            <person name="Han J."/>
            <person name="Chen A."/>
            <person name="Kyrpides N."/>
            <person name="Mavromatis K."/>
            <person name="Markowitz V."/>
            <person name="Palaniappan K."/>
            <person name="Ivanova N."/>
            <person name="Schaumberg A."/>
            <person name="Pati A."/>
            <person name="Liolios K."/>
            <person name="Nordberg H.P."/>
            <person name="Cantor M.N."/>
            <person name="Hua S.X."/>
            <person name="Woyke T."/>
        </authorList>
    </citation>
    <scope>NUCLEOTIDE SEQUENCE [LARGE SCALE GENOMIC DNA]</scope>
    <source>
        <strain evidence="5">DSM 15288</strain>
    </source>
</reference>
<dbReference type="InterPro" id="IPR036291">
    <property type="entry name" value="NAD(P)-bd_dom_sf"/>
</dbReference>
<dbReference type="KEGG" id="dmt:DESME_09210"/>
<dbReference type="STRING" id="871968.DESME_09210"/>
<evidence type="ECO:0000256" key="2">
    <source>
        <dbReference type="ARBA" id="ARBA00023002"/>
    </source>
</evidence>
<dbReference type="PRINTS" id="PR00081">
    <property type="entry name" value="GDHRDH"/>
</dbReference>
<dbReference type="Gene3D" id="3.40.50.720">
    <property type="entry name" value="NAD(P)-binding Rossmann-like Domain"/>
    <property type="match status" value="1"/>
</dbReference>
<sequence length="245" mass="26160">MLQGKTVLITGGGTGIGRAIALTLAREGVNVALNYSRSAEEAERTKDEVEALGVKSLTYQANVAIDREVREMVHKVITDFGHLDILVNNAGMTHFVDHSDLEGLKEEYWDDIMAVNVKGLFFCCRAAAEELRKQKGCIINMASIAGLTGLGSSIAYSASKAANISITKSLARVLAPEVRVNAIAPGVVNTRWVAGQEDHIKHLGEGTPLQRIATPEDIAEVAYGLIAKASFVTGQVIVVDGGNFI</sequence>
<evidence type="ECO:0000313" key="4">
    <source>
        <dbReference type="EMBL" id="AHF07194.1"/>
    </source>
</evidence>
<dbReference type="FunFam" id="3.40.50.720:FF:000084">
    <property type="entry name" value="Short-chain dehydrogenase reductase"/>
    <property type="match status" value="1"/>
</dbReference>
<dbReference type="PANTHER" id="PTHR43639:SF1">
    <property type="entry name" value="SHORT-CHAIN DEHYDROGENASE_REDUCTASE FAMILY PROTEIN"/>
    <property type="match status" value="1"/>
</dbReference>
<dbReference type="EMBL" id="CP007032">
    <property type="protein sequence ID" value="AHF07194.1"/>
    <property type="molecule type" value="Genomic_DNA"/>
</dbReference>
<dbReference type="GO" id="GO:0016491">
    <property type="term" value="F:oxidoreductase activity"/>
    <property type="evidence" value="ECO:0007669"/>
    <property type="project" value="UniProtKB-KW"/>
</dbReference>
<dbReference type="InterPro" id="IPR057326">
    <property type="entry name" value="KR_dom"/>
</dbReference>
<dbReference type="AlphaFoldDB" id="W0EDE3"/>
<feature type="domain" description="Ketoreductase" evidence="3">
    <location>
        <begin position="5"/>
        <end position="203"/>
    </location>
</feature>
<keyword evidence="5" id="KW-1185">Reference proteome</keyword>
<organism evidence="4 5">
    <name type="scientific">Desulfitobacterium metallireducens DSM 15288</name>
    <dbReference type="NCBI Taxonomy" id="871968"/>
    <lineage>
        <taxon>Bacteria</taxon>
        <taxon>Bacillati</taxon>
        <taxon>Bacillota</taxon>
        <taxon>Clostridia</taxon>
        <taxon>Eubacteriales</taxon>
        <taxon>Desulfitobacteriaceae</taxon>
        <taxon>Desulfitobacterium</taxon>
    </lineage>
</organism>
<dbReference type="PRINTS" id="PR00080">
    <property type="entry name" value="SDRFAMILY"/>
</dbReference>
<evidence type="ECO:0000259" key="3">
    <source>
        <dbReference type="SMART" id="SM00822"/>
    </source>
</evidence>
<dbReference type="PANTHER" id="PTHR43639">
    <property type="entry name" value="OXIDOREDUCTASE, SHORT-CHAIN DEHYDROGENASE/REDUCTASE FAMILY (AFU_ORTHOLOGUE AFUA_5G02870)"/>
    <property type="match status" value="1"/>
</dbReference>
<dbReference type="Proteomes" id="UP000010847">
    <property type="component" value="Chromosome"/>
</dbReference>
<dbReference type="HOGENOM" id="CLU_010194_1_3_9"/>
<dbReference type="OrthoDB" id="9803333at2"/>
<comment type="similarity">
    <text evidence="1">Belongs to the short-chain dehydrogenases/reductases (SDR) family.</text>
</comment>
<dbReference type="eggNOG" id="COG1028">
    <property type="taxonomic scope" value="Bacteria"/>
</dbReference>
<dbReference type="SUPFAM" id="SSF51735">
    <property type="entry name" value="NAD(P)-binding Rossmann-fold domains"/>
    <property type="match status" value="1"/>
</dbReference>
<dbReference type="SMART" id="SM00822">
    <property type="entry name" value="PKS_KR"/>
    <property type="match status" value="1"/>
</dbReference>
<gene>
    <name evidence="4" type="ORF">DESME_09210</name>
</gene>
<protein>
    <submittedName>
        <fullName evidence="4">3-ketoacyl-ACP reductase</fullName>
    </submittedName>
</protein>
<dbReference type="InterPro" id="IPR002347">
    <property type="entry name" value="SDR_fam"/>
</dbReference>
<evidence type="ECO:0000313" key="5">
    <source>
        <dbReference type="Proteomes" id="UP000010847"/>
    </source>
</evidence>